<evidence type="ECO:0000313" key="3">
    <source>
        <dbReference type="EMBL" id="MDH5922941.1"/>
    </source>
</evidence>
<proteinExistence type="predicted"/>
<dbReference type="Pfam" id="PF25513">
    <property type="entry name" value="P2_C"/>
    <property type="match status" value="1"/>
</dbReference>
<dbReference type="Proteomes" id="UP001159663">
    <property type="component" value="Unassembled WGS sequence"/>
</dbReference>
<dbReference type="InterPro" id="IPR041377">
    <property type="entry name" value="P2_N"/>
</dbReference>
<sequence length="273" mass="30471">MSVKPIKLNSMVGASWGQKGTLPIPNGPTYHELVLETNASAADMQRIAITLNAEEIYVLTGEELLMLERYKQRDTTAGHFVIPFSDIVARTKNGVRYTGLVTELGDNIHLDIQFKGKAANATPLSIQVHAWVSNSQAMRVLVPMIKRETMPANAQGENEFTNLVASPLISIRRMHFMHDKISKLEIERDFVKEYEANTFISEANAKRNERTPQDGYFHFDPIVRGFSIDELFPTQHSSNLKFSVTTTDVPGSIPILVESVKVTRPEMLQSGAA</sequence>
<reference evidence="3" key="1">
    <citation type="submission" date="2022-01" db="EMBL/GenBank/DDBJ databases">
        <title>Vibrio aestuarianus Clade A and Clade B isolates are associated with Pacific oyster (Crassostrea gigas) disease outbreaks across Ireland.</title>
        <authorList>
            <person name="Coyle N."/>
            <person name="O'Toole C."/>
            <person name="Thomas J.C.L."/>
            <person name="Ryder D."/>
            <person name="Cheslett D."/>
            <person name="Feist S."/>
            <person name="Bean T."/>
            <person name="Joseph A."/>
            <person name="Waina A."/>
            <person name="Feil E."/>
            <person name="Verner-Jeffreys D.W."/>
        </authorList>
    </citation>
    <scope>NUCLEOTIDE SEQUENCE</scope>
    <source>
        <strain evidence="3">S/17/14 A</strain>
    </source>
</reference>
<dbReference type="Pfam" id="PF18628">
    <property type="entry name" value="P2_N"/>
    <property type="match status" value="1"/>
</dbReference>
<feature type="domain" description="Viral coat protein P2 N-terminal" evidence="1">
    <location>
        <begin position="5"/>
        <end position="133"/>
    </location>
</feature>
<organism evidence="3 4">
    <name type="scientific">Vibrio splendidus</name>
    <dbReference type="NCBI Taxonomy" id="29497"/>
    <lineage>
        <taxon>Bacteria</taxon>
        <taxon>Pseudomonadati</taxon>
        <taxon>Pseudomonadota</taxon>
        <taxon>Gammaproteobacteria</taxon>
        <taxon>Vibrionales</taxon>
        <taxon>Vibrionaceae</taxon>
        <taxon>Vibrio</taxon>
    </lineage>
</organism>
<dbReference type="Gene3D" id="2.60.120.730">
    <property type="match status" value="2"/>
</dbReference>
<evidence type="ECO:0000259" key="2">
    <source>
        <dbReference type="Pfam" id="PF25513"/>
    </source>
</evidence>
<evidence type="ECO:0000313" key="4">
    <source>
        <dbReference type="Proteomes" id="UP001159663"/>
    </source>
</evidence>
<dbReference type="EMBL" id="JAKMYX010000080">
    <property type="protein sequence ID" value="MDH5922941.1"/>
    <property type="molecule type" value="Genomic_DNA"/>
</dbReference>
<protein>
    <submittedName>
        <fullName evidence="3">Major capsid protein P2</fullName>
    </submittedName>
</protein>
<dbReference type="AlphaFoldDB" id="A0AA43G0V0"/>
<dbReference type="InterPro" id="IPR053751">
    <property type="entry name" value="Viral_Major_Capsid_sf"/>
</dbReference>
<name>A0AA43G0V0_VIBSP</name>
<evidence type="ECO:0000259" key="1">
    <source>
        <dbReference type="Pfam" id="PF18628"/>
    </source>
</evidence>
<dbReference type="InterPro" id="IPR057915">
    <property type="entry name" value="P2_C"/>
</dbReference>
<feature type="domain" description="Viral coat protein P2 C-terminal" evidence="2">
    <location>
        <begin position="142"/>
        <end position="262"/>
    </location>
</feature>
<gene>
    <name evidence="3" type="ORF">L8R85_18100</name>
</gene>
<dbReference type="RefSeq" id="WP_016787085.1">
    <property type="nucleotide sequence ID" value="NZ_JAKMYX010000080.1"/>
</dbReference>
<comment type="caution">
    <text evidence="3">The sequence shown here is derived from an EMBL/GenBank/DDBJ whole genome shotgun (WGS) entry which is preliminary data.</text>
</comment>
<accession>A0AA43G0V0</accession>